<evidence type="ECO:0000313" key="1">
    <source>
        <dbReference type="EMBL" id="ELP33067.1"/>
    </source>
</evidence>
<gene>
    <name evidence="1" type="ORF">RBSWK_02913</name>
</gene>
<reference evidence="1 2" key="1">
    <citation type="journal article" date="2013" name="Mar. Genomics">
        <title>Expression of sulfatases in Rhodopirellula baltica and the diversity of sulfatases in the genus Rhodopirellula.</title>
        <authorList>
            <person name="Wegner C.E."/>
            <person name="Richter-Heitmann T."/>
            <person name="Klindworth A."/>
            <person name="Klockow C."/>
            <person name="Richter M."/>
            <person name="Achstetter T."/>
            <person name="Glockner F.O."/>
            <person name="Harder J."/>
        </authorList>
    </citation>
    <scope>NUCLEOTIDE SEQUENCE [LARGE SCALE GENOMIC DNA]</scope>
    <source>
        <strain evidence="1 2">SWK14</strain>
    </source>
</reference>
<sequence length="65" mass="6901">MPRTSHLAATDRTDYYDGAKAKAGGVAPVACQTIPPGPFSDRLGCFQPGWTKVVVHTLCAGVPWE</sequence>
<evidence type="ECO:0000313" key="2">
    <source>
        <dbReference type="Proteomes" id="UP000010959"/>
    </source>
</evidence>
<protein>
    <submittedName>
        <fullName evidence="1">Uncharacterized protein</fullName>
    </submittedName>
</protein>
<accession>L7CHH4</accession>
<name>L7CHH4_RHOBT</name>
<comment type="caution">
    <text evidence="1">The sequence shown here is derived from an EMBL/GenBank/DDBJ whole genome shotgun (WGS) entry which is preliminary data.</text>
</comment>
<organism evidence="1 2">
    <name type="scientific">Rhodopirellula baltica SWK14</name>
    <dbReference type="NCBI Taxonomy" id="993516"/>
    <lineage>
        <taxon>Bacteria</taxon>
        <taxon>Pseudomonadati</taxon>
        <taxon>Planctomycetota</taxon>
        <taxon>Planctomycetia</taxon>
        <taxon>Pirellulales</taxon>
        <taxon>Pirellulaceae</taxon>
        <taxon>Rhodopirellula</taxon>
    </lineage>
</organism>
<dbReference type="AlphaFoldDB" id="L7CHH4"/>
<dbReference type="EMBL" id="AMWG01000075">
    <property type="protein sequence ID" value="ELP33067.1"/>
    <property type="molecule type" value="Genomic_DNA"/>
</dbReference>
<proteinExistence type="predicted"/>
<dbReference type="Proteomes" id="UP000010959">
    <property type="component" value="Unassembled WGS sequence"/>
</dbReference>